<sequence>MINKYLTDPISNTIKAEMAECLFVNANIIEPNDEDLSCEQETPHRSSDGFIEDQHDARFITLQTMIEEVGREEVLEIWKVVDIRSERKHNVHFVIIVNALSFLCSCLKSISKGIVCHYYFRVMMNSKTAAFHISMIPQRWYKDVYQDRLDFQESIIGVYNNEFADKGILPVQKPITIPKTVPILRKAIHKRTLYGHVWGLARTATLLAVEQDDNEITTLLQDYIKRKSNREVDESSAISTIGESSSSVISAIDERPVINESSTVAGITSIGEIFNSSHEIQRNEGNINAELNLQTVKNPNKVTNKGRPPKRRYLSSVKNVQGSRGIPKTRGSYKCR</sequence>
<name>A0A2I1HGQ3_9GLOM</name>
<evidence type="ECO:0000313" key="1">
    <source>
        <dbReference type="EMBL" id="PKY58055.1"/>
    </source>
</evidence>
<dbReference type="AlphaFoldDB" id="A0A2I1HGQ3"/>
<evidence type="ECO:0000313" key="2">
    <source>
        <dbReference type="Proteomes" id="UP000234323"/>
    </source>
</evidence>
<evidence type="ECO:0008006" key="3">
    <source>
        <dbReference type="Google" id="ProtNLM"/>
    </source>
</evidence>
<proteinExistence type="predicted"/>
<accession>A0A2I1HGQ3</accession>
<reference evidence="1 2" key="1">
    <citation type="submission" date="2015-10" db="EMBL/GenBank/DDBJ databases">
        <title>Genome analyses suggest a sexual origin of heterokaryosis in a supposedly ancient asexual fungus.</title>
        <authorList>
            <person name="Ropars J."/>
            <person name="Sedzielewska K."/>
            <person name="Noel J."/>
            <person name="Charron P."/>
            <person name="Farinelli L."/>
            <person name="Marton T."/>
            <person name="Kruger M."/>
            <person name="Pelin A."/>
            <person name="Brachmann A."/>
            <person name="Corradi N."/>
        </authorList>
    </citation>
    <scope>NUCLEOTIDE SEQUENCE [LARGE SCALE GENOMIC DNA]</scope>
    <source>
        <strain evidence="1 2">A4</strain>
    </source>
</reference>
<organism evidence="1 2">
    <name type="scientific">Rhizophagus irregularis</name>
    <dbReference type="NCBI Taxonomy" id="588596"/>
    <lineage>
        <taxon>Eukaryota</taxon>
        <taxon>Fungi</taxon>
        <taxon>Fungi incertae sedis</taxon>
        <taxon>Mucoromycota</taxon>
        <taxon>Glomeromycotina</taxon>
        <taxon>Glomeromycetes</taxon>
        <taxon>Glomerales</taxon>
        <taxon>Glomeraceae</taxon>
        <taxon>Rhizophagus</taxon>
    </lineage>
</organism>
<feature type="non-terminal residue" evidence="1">
    <location>
        <position position="336"/>
    </location>
</feature>
<gene>
    <name evidence="1" type="ORF">RhiirA4_479628</name>
</gene>
<dbReference type="EMBL" id="LLXI01002823">
    <property type="protein sequence ID" value="PKY58055.1"/>
    <property type="molecule type" value="Genomic_DNA"/>
</dbReference>
<protein>
    <recommendedName>
        <fullName evidence="3">SWIM-type domain-containing protein</fullName>
    </recommendedName>
</protein>
<keyword evidence="2" id="KW-1185">Reference proteome</keyword>
<dbReference type="VEuPathDB" id="FungiDB:RhiirA1_454329"/>
<comment type="caution">
    <text evidence="1">The sequence shown here is derived from an EMBL/GenBank/DDBJ whole genome shotgun (WGS) entry which is preliminary data.</text>
</comment>
<dbReference type="Proteomes" id="UP000234323">
    <property type="component" value="Unassembled WGS sequence"/>
</dbReference>
<dbReference type="VEuPathDB" id="FungiDB:FUN_014699"/>
<dbReference type="VEuPathDB" id="FungiDB:RhiirFUN_014496"/>